<keyword evidence="2 7" id="KW-0812">Transmembrane</keyword>
<dbReference type="EC" id="3.4.21.89" evidence="5"/>
<feature type="region of interest" description="Disordered" evidence="6">
    <location>
        <begin position="200"/>
        <end position="227"/>
    </location>
</feature>
<evidence type="ECO:0000256" key="7">
    <source>
        <dbReference type="SAM" id="Phobius"/>
    </source>
</evidence>
<dbReference type="InterPro" id="IPR036286">
    <property type="entry name" value="LexA/Signal_pep-like_sf"/>
</dbReference>
<dbReference type="GO" id="GO:0009003">
    <property type="term" value="F:signal peptidase activity"/>
    <property type="evidence" value="ECO:0007669"/>
    <property type="project" value="UniProtKB-EC"/>
</dbReference>
<feature type="compositionally biased region" description="Low complexity" evidence="6">
    <location>
        <begin position="1"/>
        <end position="13"/>
    </location>
</feature>
<feature type="compositionally biased region" description="Basic and acidic residues" evidence="6">
    <location>
        <begin position="217"/>
        <end position="227"/>
    </location>
</feature>
<comment type="subcellular location">
    <subcellularLocation>
        <location evidence="1">Membrane</location>
    </subcellularLocation>
</comment>
<evidence type="ECO:0000256" key="3">
    <source>
        <dbReference type="ARBA" id="ARBA00022989"/>
    </source>
</evidence>
<protein>
    <recommendedName>
        <fullName evidence="5">Signal peptidase I</fullName>
        <ecNumber evidence="5">3.4.21.89</ecNumber>
    </recommendedName>
</protein>
<dbReference type="Proteomes" id="UP001482520">
    <property type="component" value="Unassembled WGS sequence"/>
</dbReference>
<dbReference type="PANTHER" id="PTHR10806:SF6">
    <property type="entry name" value="SIGNAL PEPTIDASE COMPLEX CATALYTIC SUBUNIT SEC11"/>
    <property type="match status" value="1"/>
</dbReference>
<accession>A0ABV1NVX3</accession>
<gene>
    <name evidence="8" type="ORF">V6R90_05215</name>
</gene>
<keyword evidence="9" id="KW-1185">Reference proteome</keyword>
<evidence type="ECO:0000256" key="1">
    <source>
        <dbReference type="ARBA" id="ARBA00004370"/>
    </source>
</evidence>
<sequence length="227" mass="23674">MSSSTATTAATESSAKHRGDGSSRVVVRPTAGGALHVLGNVVTSLVLVACLAAFLLLAVGPHVFGYRTATMLTGSMEPGISPGDVVVTVPRPAADVEVGDVISYHIPIEDHRVETHRITKVVRGDDGSVAVQTQGDANEGVDPWTATLEGDTVWQMTAVVPHVGKAIQWLRAPVVQHGVLWGALGLLVVLGLVRIWARDEDGEPGAGTPETADGTDEVLREPAGSER</sequence>
<dbReference type="NCBIfam" id="TIGR02228">
    <property type="entry name" value="sigpep_I_arch"/>
    <property type="match status" value="1"/>
</dbReference>
<dbReference type="CDD" id="cd06530">
    <property type="entry name" value="S26_SPase_I"/>
    <property type="match status" value="1"/>
</dbReference>
<evidence type="ECO:0000313" key="8">
    <source>
        <dbReference type="EMBL" id="MEQ7846671.1"/>
    </source>
</evidence>
<keyword evidence="3 7" id="KW-1133">Transmembrane helix</keyword>
<evidence type="ECO:0000256" key="2">
    <source>
        <dbReference type="ARBA" id="ARBA00022692"/>
    </source>
</evidence>
<evidence type="ECO:0000256" key="5">
    <source>
        <dbReference type="NCBIfam" id="TIGR02228"/>
    </source>
</evidence>
<evidence type="ECO:0000256" key="6">
    <source>
        <dbReference type="SAM" id="MobiDB-lite"/>
    </source>
</evidence>
<feature type="region of interest" description="Disordered" evidence="6">
    <location>
        <begin position="1"/>
        <end position="24"/>
    </location>
</feature>
<dbReference type="InterPro" id="IPR019533">
    <property type="entry name" value="Peptidase_S26"/>
</dbReference>
<dbReference type="RefSeq" id="WP_227489146.1">
    <property type="nucleotide sequence ID" value="NZ_BAAAMM010000002.1"/>
</dbReference>
<dbReference type="PANTHER" id="PTHR10806">
    <property type="entry name" value="SIGNAL PEPTIDASE COMPLEX CATALYTIC SUBUNIT SEC11"/>
    <property type="match status" value="1"/>
</dbReference>
<evidence type="ECO:0000256" key="4">
    <source>
        <dbReference type="ARBA" id="ARBA00023136"/>
    </source>
</evidence>
<feature type="transmembrane region" description="Helical" evidence="7">
    <location>
        <begin position="178"/>
        <end position="197"/>
    </location>
</feature>
<keyword evidence="8" id="KW-0378">Hydrolase</keyword>
<name>A0ABV1NVX3_9ACTN</name>
<keyword evidence="4 7" id="KW-0472">Membrane</keyword>
<dbReference type="EMBL" id="JBEGDP010000003">
    <property type="protein sequence ID" value="MEQ7846671.1"/>
    <property type="molecule type" value="Genomic_DNA"/>
</dbReference>
<dbReference type="SUPFAM" id="SSF51306">
    <property type="entry name" value="LexA/Signal peptidase"/>
    <property type="match status" value="1"/>
</dbReference>
<evidence type="ECO:0000313" key="9">
    <source>
        <dbReference type="Proteomes" id="UP001482520"/>
    </source>
</evidence>
<reference evidence="8 9" key="1">
    <citation type="submission" date="2024-02" db="EMBL/GenBank/DDBJ databases">
        <title>Full genome sequence of Nocardioides kribbensis.</title>
        <authorList>
            <person name="Poletto B.L."/>
            <person name="Silva G."/>
            <person name="Galante D."/>
            <person name="Campos K.R."/>
            <person name="Santos M.B.N."/>
            <person name="Sacchi C.T."/>
        </authorList>
    </citation>
    <scope>NUCLEOTIDE SEQUENCE [LARGE SCALE GENOMIC DNA]</scope>
    <source>
        <strain evidence="8 9">O4R</strain>
    </source>
</reference>
<proteinExistence type="predicted"/>
<dbReference type="InterPro" id="IPR001733">
    <property type="entry name" value="Peptidase_S26B"/>
</dbReference>
<feature type="transmembrane region" description="Helical" evidence="7">
    <location>
        <begin position="37"/>
        <end position="59"/>
    </location>
</feature>
<organism evidence="8 9">
    <name type="scientific">Nocardioides kribbensis</name>
    <dbReference type="NCBI Taxonomy" id="305517"/>
    <lineage>
        <taxon>Bacteria</taxon>
        <taxon>Bacillati</taxon>
        <taxon>Actinomycetota</taxon>
        <taxon>Actinomycetes</taxon>
        <taxon>Propionibacteriales</taxon>
        <taxon>Nocardioidaceae</taxon>
        <taxon>Nocardioides</taxon>
    </lineage>
</organism>
<comment type="caution">
    <text evidence="8">The sequence shown here is derived from an EMBL/GenBank/DDBJ whole genome shotgun (WGS) entry which is preliminary data.</text>
</comment>